<evidence type="ECO:0000313" key="2">
    <source>
        <dbReference type="EMBL" id="CAB4899701.1"/>
    </source>
</evidence>
<dbReference type="InterPro" id="IPR007354">
    <property type="entry name" value="CruF-like"/>
</dbReference>
<dbReference type="PANTHER" id="PTHR39419:SF1">
    <property type="entry name" value="SLL0814 PROTEIN"/>
    <property type="match status" value="1"/>
</dbReference>
<evidence type="ECO:0000256" key="1">
    <source>
        <dbReference type="SAM" id="Phobius"/>
    </source>
</evidence>
<sequence>MATGRPVGHYGYSALLGPRIRGVPVAAAAAWAMMARPSWVAGGWAVRGVRGRRRRRVLHVAAASAALTAWDVFLDPRMVREGYWTWPGGGRYAGVPASNFAGWFATSAVVFGTWAALGAGEPDARDDEALALYAWTWAGETFANLALWRQPLVAAAGSTAMGLVLVPAVRGRRAATDAAVPAAAPAAPRSPFLVASARRRLRTVA</sequence>
<reference evidence="2" key="1">
    <citation type="submission" date="2020-05" db="EMBL/GenBank/DDBJ databases">
        <authorList>
            <person name="Chiriac C."/>
            <person name="Salcher M."/>
            <person name="Ghai R."/>
            <person name="Kavagutti S V."/>
        </authorList>
    </citation>
    <scope>NUCLEOTIDE SEQUENCE</scope>
</reference>
<proteinExistence type="predicted"/>
<dbReference type="EMBL" id="CAFBMK010000016">
    <property type="protein sequence ID" value="CAB4899701.1"/>
    <property type="molecule type" value="Genomic_DNA"/>
</dbReference>
<name>A0A6J7FW37_9ZZZZ</name>
<keyword evidence="1" id="KW-0472">Membrane</keyword>
<keyword evidence="1" id="KW-1133">Transmembrane helix</keyword>
<organism evidence="2">
    <name type="scientific">freshwater metagenome</name>
    <dbReference type="NCBI Taxonomy" id="449393"/>
    <lineage>
        <taxon>unclassified sequences</taxon>
        <taxon>metagenomes</taxon>
        <taxon>ecological metagenomes</taxon>
    </lineage>
</organism>
<protein>
    <submittedName>
        <fullName evidence="2">Unannotated protein</fullName>
    </submittedName>
</protein>
<keyword evidence="1" id="KW-0812">Transmembrane</keyword>
<feature type="transmembrane region" description="Helical" evidence="1">
    <location>
        <begin position="57"/>
        <end position="74"/>
    </location>
</feature>
<dbReference type="PANTHER" id="PTHR39419">
    <property type="entry name" value="SLL0814 PROTEIN"/>
    <property type="match status" value="1"/>
</dbReference>
<dbReference type="AlphaFoldDB" id="A0A6J7FW37"/>
<dbReference type="Pfam" id="PF04240">
    <property type="entry name" value="Caroten_synth"/>
    <property type="match status" value="1"/>
</dbReference>
<accession>A0A6J7FW37</accession>
<gene>
    <name evidence="2" type="ORF">UFOPK3564_00498</name>
</gene>
<feature type="transmembrane region" description="Helical" evidence="1">
    <location>
        <begin position="152"/>
        <end position="169"/>
    </location>
</feature>